<comment type="similarity">
    <text evidence="2 6">Belongs to the OXA1/ALB3/YidC family.</text>
</comment>
<gene>
    <name evidence="8" type="ORF">P168DRAFT_289229</name>
</gene>
<dbReference type="AlphaFoldDB" id="A0A2I1D7H0"/>
<dbReference type="InterPro" id="IPR001708">
    <property type="entry name" value="YidC/ALB3/OXA1/COX18"/>
</dbReference>
<dbReference type="EMBL" id="MSFM01000004">
    <property type="protein sequence ID" value="PKY05809.1"/>
    <property type="molecule type" value="Genomic_DNA"/>
</dbReference>
<evidence type="ECO:0000256" key="2">
    <source>
        <dbReference type="ARBA" id="ARBA00009877"/>
    </source>
</evidence>
<evidence type="ECO:0000256" key="1">
    <source>
        <dbReference type="ARBA" id="ARBA00004141"/>
    </source>
</evidence>
<dbReference type="Proteomes" id="UP000234254">
    <property type="component" value="Unassembled WGS sequence"/>
</dbReference>
<evidence type="ECO:0000256" key="4">
    <source>
        <dbReference type="ARBA" id="ARBA00022989"/>
    </source>
</evidence>
<evidence type="ECO:0000313" key="9">
    <source>
        <dbReference type="Proteomes" id="UP000234254"/>
    </source>
</evidence>
<name>A0A2I1D7H0_ASPC2</name>
<dbReference type="InterPro" id="IPR028055">
    <property type="entry name" value="YidC/Oxa/ALB_C"/>
</dbReference>
<dbReference type="GeneID" id="36544476"/>
<protein>
    <submittedName>
        <fullName evidence="8">Mitochondrial export translocase Oxa2</fullName>
    </submittedName>
</protein>
<dbReference type="VEuPathDB" id="FungiDB:P168DRAFT_289229"/>
<dbReference type="RefSeq" id="XP_024694403.1">
    <property type="nucleotide sequence ID" value="XM_024836952.1"/>
</dbReference>
<dbReference type="GO" id="GO:0033617">
    <property type="term" value="P:mitochondrial respiratory chain complex IV assembly"/>
    <property type="evidence" value="ECO:0007669"/>
    <property type="project" value="TreeGrafter"/>
</dbReference>
<dbReference type="PANTHER" id="PTHR12428:SF65">
    <property type="entry name" value="CYTOCHROME C OXIDASE ASSEMBLY PROTEIN COX18, MITOCHONDRIAL"/>
    <property type="match status" value="1"/>
</dbReference>
<reference evidence="8" key="1">
    <citation type="submission" date="2016-12" db="EMBL/GenBank/DDBJ databases">
        <title>The genomes of Aspergillus section Nigri reveals drivers in fungal speciation.</title>
        <authorList>
            <consortium name="DOE Joint Genome Institute"/>
            <person name="Vesth T.C."/>
            <person name="Nybo J."/>
            <person name="Theobald S."/>
            <person name="Brandl J."/>
            <person name="Frisvad J.C."/>
            <person name="Nielsen K.F."/>
            <person name="Lyhne E.K."/>
            <person name="Kogle M.E."/>
            <person name="Kuo A."/>
            <person name="Riley R."/>
            <person name="Clum A."/>
            <person name="Nolan M."/>
            <person name="Lipzen A."/>
            <person name="Salamov A."/>
            <person name="Henrissat B."/>
            <person name="Wiebenga A."/>
            <person name="De vries R.P."/>
            <person name="Grigoriev I.V."/>
            <person name="Mortensen U.H."/>
            <person name="Andersen M.R."/>
            <person name="Baker S.E."/>
        </authorList>
    </citation>
    <scope>NUCLEOTIDE SEQUENCE</scope>
    <source>
        <strain evidence="8">IBT 28561</strain>
    </source>
</reference>
<organism evidence="8 9">
    <name type="scientific">Aspergillus campestris (strain IBT 28561)</name>
    <dbReference type="NCBI Taxonomy" id="1392248"/>
    <lineage>
        <taxon>Eukaryota</taxon>
        <taxon>Fungi</taxon>
        <taxon>Dikarya</taxon>
        <taxon>Ascomycota</taxon>
        <taxon>Pezizomycotina</taxon>
        <taxon>Eurotiomycetes</taxon>
        <taxon>Eurotiomycetidae</taxon>
        <taxon>Eurotiales</taxon>
        <taxon>Aspergillaceae</taxon>
        <taxon>Aspergillus</taxon>
        <taxon>Aspergillus subgen. Circumdati</taxon>
    </lineage>
</organism>
<comment type="caution">
    <text evidence="8">The sequence shown here is derived from an EMBL/GenBank/DDBJ whole genome shotgun (WGS) entry which is preliminary data.</text>
</comment>
<feature type="domain" description="Membrane insertase YidC/Oxa/ALB C-terminal" evidence="7">
    <location>
        <begin position="53"/>
        <end position="302"/>
    </location>
</feature>
<evidence type="ECO:0000256" key="6">
    <source>
        <dbReference type="RuleBase" id="RU003945"/>
    </source>
</evidence>
<keyword evidence="9" id="KW-1185">Reference proteome</keyword>
<dbReference type="Pfam" id="PF02096">
    <property type="entry name" value="60KD_IMP"/>
    <property type="match status" value="1"/>
</dbReference>
<evidence type="ECO:0000256" key="5">
    <source>
        <dbReference type="ARBA" id="ARBA00023136"/>
    </source>
</evidence>
<comment type="subcellular location">
    <subcellularLocation>
        <location evidence="1 6">Membrane</location>
        <topology evidence="1 6">Multi-pass membrane protein</topology>
    </subcellularLocation>
</comment>
<evidence type="ECO:0000259" key="7">
    <source>
        <dbReference type="Pfam" id="PF02096"/>
    </source>
</evidence>
<evidence type="ECO:0000313" key="8">
    <source>
        <dbReference type="EMBL" id="PKY05809.1"/>
    </source>
</evidence>
<keyword evidence="4" id="KW-1133">Transmembrane helix</keyword>
<dbReference type="OrthoDB" id="2148490at2759"/>
<proteinExistence type="inferred from homology"/>
<dbReference type="GO" id="GO:0005743">
    <property type="term" value="C:mitochondrial inner membrane"/>
    <property type="evidence" value="ECO:0007669"/>
    <property type="project" value="TreeGrafter"/>
</dbReference>
<dbReference type="GO" id="GO:0032977">
    <property type="term" value="F:membrane insertase activity"/>
    <property type="evidence" value="ECO:0007669"/>
    <property type="project" value="InterPro"/>
</dbReference>
<sequence length="333" mass="37630">MRTFRSSLRAPLRPVFQQTRHFHPTNSRPFVQEVLEVSSGFVHGVHTYSCLPWALSIPLTALIVRTTVALPLQIYTKVQARRQRDLMPLLDSWRRYYQSEINAGIWKTSAKPVPPAEASRHLKTKLAGKTRALYRRWNVARFWAPLPFLQVPVWLCVMESLREISGSTRGLVPYLLSLMQSTPSETGSYGPSAVEPSLATEGALWFPDLLAGDPTGILPLTLTLSILLNVRTGWKSPKMSDISDLPKVERGRLLSMKLLKGFVQVLALNIGASSYMHAMPSALMIYWITSTNIATLQTALMDKYMFAKPPLKRWKEMHISYTEPEQKPSPSKK</sequence>
<keyword evidence="3 6" id="KW-0812">Transmembrane</keyword>
<keyword evidence="5" id="KW-0472">Membrane</keyword>
<evidence type="ECO:0000256" key="3">
    <source>
        <dbReference type="ARBA" id="ARBA00022692"/>
    </source>
</evidence>
<dbReference type="PANTHER" id="PTHR12428">
    <property type="entry name" value="OXA1"/>
    <property type="match status" value="1"/>
</dbReference>
<dbReference type="GO" id="GO:0032979">
    <property type="term" value="P:protein insertion into mitochondrial inner membrane from matrix"/>
    <property type="evidence" value="ECO:0007669"/>
    <property type="project" value="TreeGrafter"/>
</dbReference>
<accession>A0A2I1D7H0</accession>